<name>W9YHQ4_9EURO</name>
<dbReference type="HOGENOM" id="CLU_109011_0_0_1"/>
<evidence type="ECO:0000313" key="7">
    <source>
        <dbReference type="EMBL" id="EXJ92078.1"/>
    </source>
</evidence>
<keyword evidence="8" id="KW-1185">Reference proteome</keyword>
<evidence type="ECO:0000256" key="2">
    <source>
        <dbReference type="ARBA" id="ARBA00022692"/>
    </source>
</evidence>
<gene>
    <name evidence="7" type="ORF">A1O3_00628</name>
</gene>
<comment type="subcellular location">
    <subcellularLocation>
        <location evidence="1">Membrane</location>
        <topology evidence="1">Multi-pass membrane protein</topology>
    </subcellularLocation>
</comment>
<comment type="caution">
    <text evidence="7">The sequence shown here is derived from an EMBL/GenBank/DDBJ whole genome shotgun (WGS) entry which is preliminary data.</text>
</comment>
<dbReference type="GeneID" id="19164768"/>
<keyword evidence="3 5" id="KW-1133">Transmembrane helix</keyword>
<evidence type="ECO:0000256" key="3">
    <source>
        <dbReference type="ARBA" id="ARBA00022989"/>
    </source>
</evidence>
<reference evidence="7 8" key="1">
    <citation type="submission" date="2013-03" db="EMBL/GenBank/DDBJ databases">
        <title>The Genome Sequence of Capronia epimyces CBS 606.96.</title>
        <authorList>
            <consortium name="The Broad Institute Genomics Platform"/>
            <person name="Cuomo C."/>
            <person name="de Hoog S."/>
            <person name="Gorbushina A."/>
            <person name="Walker B."/>
            <person name="Young S.K."/>
            <person name="Zeng Q."/>
            <person name="Gargeya S."/>
            <person name="Fitzgerald M."/>
            <person name="Haas B."/>
            <person name="Abouelleil A."/>
            <person name="Allen A.W."/>
            <person name="Alvarado L."/>
            <person name="Arachchi H.M."/>
            <person name="Berlin A.M."/>
            <person name="Chapman S.B."/>
            <person name="Gainer-Dewar J."/>
            <person name="Goldberg J."/>
            <person name="Griggs A."/>
            <person name="Gujja S."/>
            <person name="Hansen M."/>
            <person name="Howarth C."/>
            <person name="Imamovic A."/>
            <person name="Ireland A."/>
            <person name="Larimer J."/>
            <person name="McCowan C."/>
            <person name="Murphy C."/>
            <person name="Pearson M."/>
            <person name="Poon T.W."/>
            <person name="Priest M."/>
            <person name="Roberts A."/>
            <person name="Saif S."/>
            <person name="Shea T."/>
            <person name="Sisk P."/>
            <person name="Sykes S."/>
            <person name="Wortman J."/>
            <person name="Nusbaum C."/>
            <person name="Birren B."/>
        </authorList>
    </citation>
    <scope>NUCLEOTIDE SEQUENCE [LARGE SCALE GENOMIC DNA]</scope>
    <source>
        <strain evidence="7 8">CBS 606.96</strain>
    </source>
</reference>
<protein>
    <recommendedName>
        <fullName evidence="6">MARVEL domain-containing protein</fullName>
    </recommendedName>
</protein>
<evidence type="ECO:0000256" key="5">
    <source>
        <dbReference type="SAM" id="Phobius"/>
    </source>
</evidence>
<keyword evidence="4 5" id="KW-0472">Membrane</keyword>
<feature type="transmembrane region" description="Helical" evidence="5">
    <location>
        <begin position="59"/>
        <end position="81"/>
    </location>
</feature>
<dbReference type="EMBL" id="AMGY01000001">
    <property type="protein sequence ID" value="EXJ92078.1"/>
    <property type="molecule type" value="Genomic_DNA"/>
</dbReference>
<evidence type="ECO:0000313" key="8">
    <source>
        <dbReference type="Proteomes" id="UP000019478"/>
    </source>
</evidence>
<sequence>MAFNARPRGWALPGWIPFLRIAQGVLALLILILTAVAASKLLGGADTSFLVTPYPGFGFAWFAFSWTIVYVPIATLLLPNLNPRVKPLIIILVLELLTTLWWLVTFALLADNSSSLASILNTSFTNAKTAVGLTQASAVFGAVEL</sequence>
<dbReference type="Pfam" id="PF01284">
    <property type="entry name" value="MARVEL"/>
    <property type="match status" value="1"/>
</dbReference>
<feature type="transmembrane region" description="Helical" evidence="5">
    <location>
        <begin position="88"/>
        <end position="110"/>
    </location>
</feature>
<feature type="transmembrane region" description="Helical" evidence="5">
    <location>
        <begin position="21"/>
        <end position="39"/>
    </location>
</feature>
<dbReference type="GO" id="GO:0016020">
    <property type="term" value="C:membrane"/>
    <property type="evidence" value="ECO:0007669"/>
    <property type="project" value="UniProtKB-SubCell"/>
</dbReference>
<dbReference type="OrthoDB" id="4144161at2759"/>
<dbReference type="RefSeq" id="XP_007728968.1">
    <property type="nucleotide sequence ID" value="XM_007730778.1"/>
</dbReference>
<evidence type="ECO:0000259" key="6">
    <source>
        <dbReference type="Pfam" id="PF01284"/>
    </source>
</evidence>
<evidence type="ECO:0000256" key="4">
    <source>
        <dbReference type="ARBA" id="ARBA00023136"/>
    </source>
</evidence>
<proteinExistence type="predicted"/>
<dbReference type="AlphaFoldDB" id="W9YHQ4"/>
<dbReference type="InterPro" id="IPR008253">
    <property type="entry name" value="Marvel"/>
</dbReference>
<organism evidence="7 8">
    <name type="scientific">Capronia epimyces CBS 606.96</name>
    <dbReference type="NCBI Taxonomy" id="1182542"/>
    <lineage>
        <taxon>Eukaryota</taxon>
        <taxon>Fungi</taxon>
        <taxon>Dikarya</taxon>
        <taxon>Ascomycota</taxon>
        <taxon>Pezizomycotina</taxon>
        <taxon>Eurotiomycetes</taxon>
        <taxon>Chaetothyriomycetidae</taxon>
        <taxon>Chaetothyriales</taxon>
        <taxon>Herpotrichiellaceae</taxon>
        <taxon>Capronia</taxon>
    </lineage>
</organism>
<evidence type="ECO:0000256" key="1">
    <source>
        <dbReference type="ARBA" id="ARBA00004141"/>
    </source>
</evidence>
<accession>W9YHQ4</accession>
<keyword evidence="2 5" id="KW-0812">Transmembrane</keyword>
<dbReference type="eggNOG" id="ENOG502SXSH">
    <property type="taxonomic scope" value="Eukaryota"/>
</dbReference>
<dbReference type="Proteomes" id="UP000019478">
    <property type="component" value="Unassembled WGS sequence"/>
</dbReference>
<feature type="domain" description="MARVEL" evidence="6">
    <location>
        <begin position="18"/>
        <end position="143"/>
    </location>
</feature>
<dbReference type="STRING" id="1182542.W9YHQ4"/>